<keyword evidence="1" id="KW-0732">Signal</keyword>
<dbReference type="EMBL" id="HBUF01051767">
    <property type="protein sequence ID" value="CAG6622101.1"/>
    <property type="molecule type" value="Transcribed_RNA"/>
</dbReference>
<dbReference type="EMBL" id="HBUF01338967">
    <property type="protein sequence ID" value="CAG6699302.1"/>
    <property type="molecule type" value="Transcribed_RNA"/>
</dbReference>
<dbReference type="EMBL" id="HBUF01338965">
    <property type="protein sequence ID" value="CAG6699292.1"/>
    <property type="molecule type" value="Transcribed_RNA"/>
</dbReference>
<feature type="chain" id="PRO_5036261428" evidence="1">
    <location>
        <begin position="35"/>
        <end position="202"/>
    </location>
</feature>
<name>A0A8D8MCW4_9HEMI</name>
<dbReference type="EMBL" id="HBUF01338970">
    <property type="protein sequence ID" value="CAG6699317.1"/>
    <property type="molecule type" value="Transcribed_RNA"/>
</dbReference>
<dbReference type="EMBL" id="HBUF01338968">
    <property type="protein sequence ID" value="CAG6699307.1"/>
    <property type="molecule type" value="Transcribed_RNA"/>
</dbReference>
<proteinExistence type="predicted"/>
<dbReference type="EMBL" id="HBUF01051766">
    <property type="protein sequence ID" value="CAG6622098.1"/>
    <property type="molecule type" value="Transcribed_RNA"/>
</dbReference>
<dbReference type="EMBL" id="HBUF01338966">
    <property type="protein sequence ID" value="CAG6699297.1"/>
    <property type="molecule type" value="Transcribed_RNA"/>
</dbReference>
<dbReference type="EMBL" id="HBUF01338964">
    <property type="protein sequence ID" value="CAG6699287.1"/>
    <property type="molecule type" value="Transcribed_RNA"/>
</dbReference>
<dbReference type="AlphaFoldDB" id="A0A8D8MCW4"/>
<evidence type="ECO:0000256" key="1">
    <source>
        <dbReference type="SAM" id="SignalP"/>
    </source>
</evidence>
<sequence length="202" mass="22107">MDCGIPINDLGAGSKNGVCLLFPFVLLVVPSGSGSTNGVPSEVNHGLQHFLSVFFRETIRFLGENSNFLHDNVSDQTDRDNHEGNAKGCFPFSGGGIHLSKSLTERSSVEGFLLFQCQVFPITLLFLLQGLQFLGNGTESDRWVWDHYSVHVPGLSIPSVANNFTVGEEVIVDLCYWTMTMGCCSSTVCCSLRFCLNHSFNS</sequence>
<organism evidence="2">
    <name type="scientific">Cacopsylla melanoneura</name>
    <dbReference type="NCBI Taxonomy" id="428564"/>
    <lineage>
        <taxon>Eukaryota</taxon>
        <taxon>Metazoa</taxon>
        <taxon>Ecdysozoa</taxon>
        <taxon>Arthropoda</taxon>
        <taxon>Hexapoda</taxon>
        <taxon>Insecta</taxon>
        <taxon>Pterygota</taxon>
        <taxon>Neoptera</taxon>
        <taxon>Paraneoptera</taxon>
        <taxon>Hemiptera</taxon>
        <taxon>Sternorrhyncha</taxon>
        <taxon>Psylloidea</taxon>
        <taxon>Psyllidae</taxon>
        <taxon>Psyllinae</taxon>
        <taxon>Cacopsylla</taxon>
    </lineage>
</organism>
<dbReference type="EMBL" id="HBUF01051768">
    <property type="protein sequence ID" value="CAG6622104.1"/>
    <property type="molecule type" value="Transcribed_RNA"/>
</dbReference>
<dbReference type="EMBL" id="HBUF01051765">
    <property type="protein sequence ID" value="CAG6622095.1"/>
    <property type="molecule type" value="Transcribed_RNA"/>
</dbReference>
<reference evidence="2" key="1">
    <citation type="submission" date="2021-05" db="EMBL/GenBank/DDBJ databases">
        <authorList>
            <person name="Alioto T."/>
            <person name="Alioto T."/>
            <person name="Gomez Garrido J."/>
        </authorList>
    </citation>
    <scope>NUCLEOTIDE SEQUENCE</scope>
</reference>
<accession>A0A8D8MCW4</accession>
<evidence type="ECO:0000313" key="2">
    <source>
        <dbReference type="EMBL" id="CAG6622098.1"/>
    </source>
</evidence>
<dbReference type="EMBL" id="HBUF01338969">
    <property type="protein sequence ID" value="CAG6699312.1"/>
    <property type="molecule type" value="Transcribed_RNA"/>
</dbReference>
<protein>
    <submittedName>
        <fullName evidence="2">Uncharacterized protein</fullName>
    </submittedName>
</protein>
<feature type="signal peptide" evidence="1">
    <location>
        <begin position="1"/>
        <end position="34"/>
    </location>
</feature>